<dbReference type="InterPro" id="IPR018079">
    <property type="entry name" value="Ribosomal_uS4_CS"/>
</dbReference>
<proteinExistence type="inferred from homology"/>
<keyword evidence="2 7" id="KW-0699">rRNA-binding</keyword>
<dbReference type="Pfam" id="PF01479">
    <property type="entry name" value="S4"/>
    <property type="match status" value="1"/>
</dbReference>
<dbReference type="PROSITE" id="PS50889">
    <property type="entry name" value="S4"/>
    <property type="match status" value="1"/>
</dbReference>
<feature type="domain" description="Small ribosomal subunit protein uS4 N-terminal" evidence="10">
    <location>
        <begin position="3"/>
        <end position="88"/>
    </location>
</feature>
<dbReference type="Gene3D" id="3.10.290.10">
    <property type="entry name" value="RNA-binding S4 domain"/>
    <property type="match status" value="1"/>
</dbReference>
<evidence type="ECO:0000256" key="8">
    <source>
        <dbReference type="RuleBase" id="RU003699"/>
    </source>
</evidence>
<dbReference type="InterPro" id="IPR002942">
    <property type="entry name" value="S4_RNA-bd"/>
</dbReference>
<dbReference type="PANTHER" id="PTHR11831:SF4">
    <property type="entry name" value="SMALL RIBOSOMAL SUBUNIT PROTEIN US4M"/>
    <property type="match status" value="1"/>
</dbReference>
<comment type="function">
    <text evidence="7">With S5 and S12 plays an important role in translational accuracy.</text>
</comment>
<dbReference type="Proteomes" id="UP001464378">
    <property type="component" value="Unassembled WGS sequence"/>
</dbReference>
<evidence type="ECO:0000259" key="9">
    <source>
        <dbReference type="SMART" id="SM00363"/>
    </source>
</evidence>
<dbReference type="NCBIfam" id="TIGR01017">
    <property type="entry name" value="rpsD_bact"/>
    <property type="match status" value="1"/>
</dbReference>
<keyword evidence="5 7" id="KW-0687">Ribonucleoprotein</keyword>
<dbReference type="EMBL" id="JBBMFK010000035">
    <property type="protein sequence ID" value="MEQ2444862.1"/>
    <property type="molecule type" value="Genomic_DNA"/>
</dbReference>
<dbReference type="SUPFAM" id="SSF55174">
    <property type="entry name" value="Alpha-L RNA-binding motif"/>
    <property type="match status" value="1"/>
</dbReference>
<evidence type="ECO:0000259" key="10">
    <source>
        <dbReference type="SMART" id="SM01390"/>
    </source>
</evidence>
<dbReference type="Gene3D" id="1.10.1050.10">
    <property type="entry name" value="Ribosomal Protein S4 Delta 41, Chain A, domain 1"/>
    <property type="match status" value="1"/>
</dbReference>
<dbReference type="InterPro" id="IPR001912">
    <property type="entry name" value="Ribosomal_uS4_N"/>
</dbReference>
<comment type="caution">
    <text evidence="11">The sequence shown here is derived from an EMBL/GenBank/DDBJ whole genome shotgun (WGS) entry which is preliminary data.</text>
</comment>
<dbReference type="NCBIfam" id="NF003717">
    <property type="entry name" value="PRK05327.1"/>
    <property type="match status" value="1"/>
</dbReference>
<dbReference type="InterPro" id="IPR005709">
    <property type="entry name" value="Ribosomal_uS4_bac-type"/>
</dbReference>
<dbReference type="CDD" id="cd00165">
    <property type="entry name" value="S4"/>
    <property type="match status" value="1"/>
</dbReference>
<dbReference type="PROSITE" id="PS00632">
    <property type="entry name" value="RIBOSOMAL_S4"/>
    <property type="match status" value="1"/>
</dbReference>
<evidence type="ECO:0000256" key="1">
    <source>
        <dbReference type="ARBA" id="ARBA00007465"/>
    </source>
</evidence>
<name>A0ABV1EC16_9FIRM</name>
<dbReference type="GO" id="GO:0005840">
    <property type="term" value="C:ribosome"/>
    <property type="evidence" value="ECO:0007669"/>
    <property type="project" value="UniProtKB-KW"/>
</dbReference>
<evidence type="ECO:0000256" key="7">
    <source>
        <dbReference type="HAMAP-Rule" id="MF_01306"/>
    </source>
</evidence>
<evidence type="ECO:0000313" key="11">
    <source>
        <dbReference type="EMBL" id="MEQ2444862.1"/>
    </source>
</evidence>
<accession>A0ABV1EC16</accession>
<evidence type="ECO:0000256" key="3">
    <source>
        <dbReference type="ARBA" id="ARBA00022884"/>
    </source>
</evidence>
<protein>
    <recommendedName>
        <fullName evidence="6 7">Small ribosomal subunit protein uS4</fullName>
    </recommendedName>
</protein>
<dbReference type="Pfam" id="PF00163">
    <property type="entry name" value="Ribosomal_S4"/>
    <property type="match status" value="1"/>
</dbReference>
<dbReference type="HAMAP" id="MF_01306_B">
    <property type="entry name" value="Ribosomal_uS4_B"/>
    <property type="match status" value="1"/>
</dbReference>
<keyword evidence="4 7" id="KW-0689">Ribosomal protein</keyword>
<evidence type="ECO:0000256" key="6">
    <source>
        <dbReference type="ARBA" id="ARBA00035254"/>
    </source>
</evidence>
<dbReference type="RefSeq" id="WP_349232565.1">
    <property type="nucleotide sequence ID" value="NZ_JBBMFK010000035.1"/>
</dbReference>
<comment type="subunit">
    <text evidence="7">Part of the 30S ribosomal subunit. Contacts protein S5. The interaction surface between S4 and S5 is involved in control of translational fidelity.</text>
</comment>
<comment type="function">
    <text evidence="7">One of the primary rRNA binding proteins, it binds directly to 16S rRNA where it nucleates assembly of the body of the 30S subunit.</text>
</comment>
<dbReference type="InterPro" id="IPR036986">
    <property type="entry name" value="S4_RNA-bd_sf"/>
</dbReference>
<organism evidence="11 12">
    <name type="scientific">Pseudoflavonifractor intestinihominis</name>
    <dbReference type="NCBI Taxonomy" id="3133171"/>
    <lineage>
        <taxon>Bacteria</taxon>
        <taxon>Bacillati</taxon>
        <taxon>Bacillota</taxon>
        <taxon>Clostridia</taxon>
        <taxon>Eubacteriales</taxon>
        <taxon>Oscillospiraceae</taxon>
        <taxon>Pseudoflavonifractor</taxon>
    </lineage>
</organism>
<dbReference type="SMART" id="SM00363">
    <property type="entry name" value="S4"/>
    <property type="match status" value="1"/>
</dbReference>
<sequence length="200" mass="22869">MAKNMQPIAKRCRALGISPAAMGYAKKESNRNPGGQMRKKKSEYALQLSEKQKVKFVYGIMEKQFRSYYEKATRMAGKTGDNLLILVERRLDNVVYRLGFANTRREARQLVNHGHFTVNGQRVDIPSYLVKEGDVIEVKESSRSSAKFKKLTGEDAPNVLLPQWLEREKNTLKGTVTKLPVREDVDLPVEEHLIVELYSK</sequence>
<comment type="similarity">
    <text evidence="1 7 8">Belongs to the universal ribosomal protein uS4 family.</text>
</comment>
<evidence type="ECO:0000256" key="2">
    <source>
        <dbReference type="ARBA" id="ARBA00022730"/>
    </source>
</evidence>
<dbReference type="SMART" id="SM01390">
    <property type="entry name" value="Ribosomal_S4"/>
    <property type="match status" value="1"/>
</dbReference>
<keyword evidence="3 7" id="KW-0694">RNA-binding</keyword>
<dbReference type="InterPro" id="IPR022801">
    <property type="entry name" value="Ribosomal_uS4"/>
</dbReference>
<evidence type="ECO:0000256" key="4">
    <source>
        <dbReference type="ARBA" id="ARBA00022980"/>
    </source>
</evidence>
<feature type="domain" description="RNA-binding S4" evidence="9">
    <location>
        <begin position="89"/>
        <end position="152"/>
    </location>
</feature>
<reference evidence="11 12" key="1">
    <citation type="submission" date="2024-03" db="EMBL/GenBank/DDBJ databases">
        <title>Human intestinal bacterial collection.</title>
        <authorList>
            <person name="Pauvert C."/>
            <person name="Hitch T.C.A."/>
            <person name="Clavel T."/>
        </authorList>
    </citation>
    <scope>NUCLEOTIDE SEQUENCE [LARGE SCALE GENOMIC DNA]</scope>
    <source>
        <strain evidence="11 12">CLA-AP-H29</strain>
    </source>
</reference>
<gene>
    <name evidence="7 11" type="primary">rpsD</name>
    <name evidence="11" type="ORF">WMO64_15520</name>
</gene>
<keyword evidence="12" id="KW-1185">Reference proteome</keyword>
<evidence type="ECO:0000313" key="12">
    <source>
        <dbReference type="Proteomes" id="UP001464378"/>
    </source>
</evidence>
<dbReference type="PANTHER" id="PTHR11831">
    <property type="entry name" value="30S 40S RIBOSOMAL PROTEIN"/>
    <property type="match status" value="1"/>
</dbReference>
<evidence type="ECO:0000256" key="5">
    <source>
        <dbReference type="ARBA" id="ARBA00023274"/>
    </source>
</evidence>